<evidence type="ECO:0000313" key="2">
    <source>
        <dbReference type="Proteomes" id="UP001396334"/>
    </source>
</evidence>
<comment type="caution">
    <text evidence="1">The sequence shown here is derived from an EMBL/GenBank/DDBJ whole genome shotgun (WGS) entry which is preliminary data.</text>
</comment>
<keyword evidence="2" id="KW-1185">Reference proteome</keyword>
<gene>
    <name evidence="1" type="ORF">V6N11_052051</name>
</gene>
<sequence length="91" mass="9895">MTLGSINYPPSSKEISADFQGIGRRVSDADLTASCFLAGISDAFLQLLPTVKYLPEILSAWAGLRWADALGFSFPSSWASLFILQPKTKLK</sequence>
<reference evidence="1 2" key="1">
    <citation type="journal article" date="2024" name="G3 (Bethesda)">
        <title>Genome assembly of Hibiscus sabdariffa L. provides insights into metabolisms of medicinal natural products.</title>
        <authorList>
            <person name="Kim T."/>
        </authorList>
    </citation>
    <scope>NUCLEOTIDE SEQUENCE [LARGE SCALE GENOMIC DNA]</scope>
    <source>
        <strain evidence="1">TK-2024</strain>
        <tissue evidence="1">Old leaves</tissue>
    </source>
</reference>
<dbReference type="Proteomes" id="UP001396334">
    <property type="component" value="Unassembled WGS sequence"/>
</dbReference>
<protein>
    <submittedName>
        <fullName evidence="1">Uncharacterized protein</fullName>
    </submittedName>
</protein>
<organism evidence="1 2">
    <name type="scientific">Hibiscus sabdariffa</name>
    <name type="common">roselle</name>
    <dbReference type="NCBI Taxonomy" id="183260"/>
    <lineage>
        <taxon>Eukaryota</taxon>
        <taxon>Viridiplantae</taxon>
        <taxon>Streptophyta</taxon>
        <taxon>Embryophyta</taxon>
        <taxon>Tracheophyta</taxon>
        <taxon>Spermatophyta</taxon>
        <taxon>Magnoliopsida</taxon>
        <taxon>eudicotyledons</taxon>
        <taxon>Gunneridae</taxon>
        <taxon>Pentapetalae</taxon>
        <taxon>rosids</taxon>
        <taxon>malvids</taxon>
        <taxon>Malvales</taxon>
        <taxon>Malvaceae</taxon>
        <taxon>Malvoideae</taxon>
        <taxon>Hibiscus</taxon>
    </lineage>
</organism>
<proteinExistence type="predicted"/>
<dbReference type="EMBL" id="JBBPBN010000001">
    <property type="protein sequence ID" value="KAK9046151.1"/>
    <property type="molecule type" value="Genomic_DNA"/>
</dbReference>
<accession>A0ABR2U8V1</accession>
<name>A0ABR2U8V1_9ROSI</name>
<evidence type="ECO:0000313" key="1">
    <source>
        <dbReference type="EMBL" id="KAK9046151.1"/>
    </source>
</evidence>